<dbReference type="EMBL" id="JAANER010000004">
    <property type="protein sequence ID" value="KAG9190226.1"/>
    <property type="molecule type" value="Genomic_DNA"/>
</dbReference>
<keyword evidence="2" id="KW-1185">Reference proteome</keyword>
<protein>
    <submittedName>
        <fullName evidence="1">Uncharacterized protein</fullName>
    </submittedName>
</protein>
<organism evidence="1 2">
    <name type="scientific">Alternaria panax</name>
    <dbReference type="NCBI Taxonomy" id="48097"/>
    <lineage>
        <taxon>Eukaryota</taxon>
        <taxon>Fungi</taxon>
        <taxon>Dikarya</taxon>
        <taxon>Ascomycota</taxon>
        <taxon>Pezizomycotina</taxon>
        <taxon>Dothideomycetes</taxon>
        <taxon>Pleosporomycetidae</taxon>
        <taxon>Pleosporales</taxon>
        <taxon>Pleosporineae</taxon>
        <taxon>Pleosporaceae</taxon>
        <taxon>Alternaria</taxon>
        <taxon>Alternaria sect. Panax</taxon>
    </lineage>
</organism>
<dbReference type="PANTHER" id="PTHR33112:SF9">
    <property type="entry name" value="HETEROKARYON INCOMPATIBILITY DOMAIN-CONTAINING PROTEIN"/>
    <property type="match status" value="1"/>
</dbReference>
<gene>
    <name evidence="1" type="ORF">G6011_08314</name>
</gene>
<comment type="caution">
    <text evidence="1">The sequence shown here is derived from an EMBL/GenBank/DDBJ whole genome shotgun (WGS) entry which is preliminary data.</text>
</comment>
<name>A0AAD4I9M2_9PLEO</name>
<reference evidence="1" key="1">
    <citation type="submission" date="2021-07" db="EMBL/GenBank/DDBJ databases">
        <title>Genome Resource of American Ginseng Black Spot Pathogen Alternaria panax.</title>
        <authorList>
            <person name="Qiu C."/>
            <person name="Wang W."/>
            <person name="Liu Z."/>
        </authorList>
    </citation>
    <scope>NUCLEOTIDE SEQUENCE</scope>
    <source>
        <strain evidence="1">BNCC115425</strain>
    </source>
</reference>
<proteinExistence type="predicted"/>
<dbReference type="AlphaFoldDB" id="A0AAD4I9M2"/>
<evidence type="ECO:0000313" key="1">
    <source>
        <dbReference type="EMBL" id="KAG9190226.1"/>
    </source>
</evidence>
<dbReference type="Proteomes" id="UP001199106">
    <property type="component" value="Unassembled WGS sequence"/>
</dbReference>
<accession>A0AAD4I9M2</accession>
<dbReference type="PANTHER" id="PTHR33112">
    <property type="entry name" value="DOMAIN PROTEIN, PUTATIVE-RELATED"/>
    <property type="match status" value="1"/>
</dbReference>
<sequence>MEISKRLLTFETDKLPAISAVAGHVGAVTGSQYIAGLWRDNLIRDMCWERHMFESVKWQATRAWRAPTFSWTSVAGNVFYNDNSIAAKGFYVIQATDASSTKQSTPVYSQVIDGWVDIEGPLLEATLETHPPYDGSDLFKVREIDQVEIKPPVKVWVMIAGHWWEYTNKYPDGQRWVTNMILGRSERVTGAYERLGYKDQPWPPWDTDHVPEEDFEKIDPHVFGDGEKTRFRIV</sequence>
<evidence type="ECO:0000313" key="2">
    <source>
        <dbReference type="Proteomes" id="UP001199106"/>
    </source>
</evidence>